<dbReference type="GO" id="GO:0016747">
    <property type="term" value="F:acyltransferase activity, transferring groups other than amino-acyl groups"/>
    <property type="evidence" value="ECO:0007669"/>
    <property type="project" value="InterPro"/>
</dbReference>
<sequence>MAETSQTQLMMIKDGLDALPALSLPDGYQARSFRSGDEEAWERIIGASFGEAYSFAKHMTEDEAYRPERVWFVCDRSGVPVATASAWFRPQWNADTGYLHMVGIVPEHAGRGLGLWVSLAALLQMKQEGRTRCVLHTDNFRLPAVKTYLKLGYMPEVVDEAHANRWRGLAGVLGRRIDGVDSSGSIVSFG</sequence>
<dbReference type="CDD" id="cd04301">
    <property type="entry name" value="NAT_SF"/>
    <property type="match status" value="1"/>
</dbReference>
<protein>
    <submittedName>
        <fullName evidence="2">GNAT family N-acetyltransferase</fullName>
    </submittedName>
</protein>
<dbReference type="SUPFAM" id="SSF55729">
    <property type="entry name" value="Acyl-CoA N-acyltransferases (Nat)"/>
    <property type="match status" value="1"/>
</dbReference>
<dbReference type="InterPro" id="IPR016181">
    <property type="entry name" value="Acyl_CoA_acyltransferase"/>
</dbReference>
<keyword evidence="3" id="KW-1185">Reference proteome</keyword>
<evidence type="ECO:0000313" key="2">
    <source>
        <dbReference type="EMBL" id="QHW34457.1"/>
    </source>
</evidence>
<dbReference type="InterPro" id="IPR000182">
    <property type="entry name" value="GNAT_dom"/>
</dbReference>
<feature type="domain" description="N-acetyltransferase" evidence="1">
    <location>
        <begin position="28"/>
        <end position="178"/>
    </location>
</feature>
<dbReference type="Pfam" id="PF00583">
    <property type="entry name" value="Acetyltransf_1"/>
    <property type="match status" value="1"/>
</dbReference>
<dbReference type="KEGG" id="prz:GZH47_29130"/>
<organism evidence="2 3">
    <name type="scientific">Paenibacillus rhizovicinus</name>
    <dbReference type="NCBI Taxonomy" id="2704463"/>
    <lineage>
        <taxon>Bacteria</taxon>
        <taxon>Bacillati</taxon>
        <taxon>Bacillota</taxon>
        <taxon>Bacilli</taxon>
        <taxon>Bacillales</taxon>
        <taxon>Paenibacillaceae</taxon>
        <taxon>Paenibacillus</taxon>
    </lineage>
</organism>
<dbReference type="Proteomes" id="UP000479114">
    <property type="component" value="Chromosome"/>
</dbReference>
<dbReference type="RefSeq" id="WP_162644522.1">
    <property type="nucleotide sequence ID" value="NZ_CP048286.1"/>
</dbReference>
<evidence type="ECO:0000259" key="1">
    <source>
        <dbReference type="PROSITE" id="PS51186"/>
    </source>
</evidence>
<reference evidence="2 3" key="1">
    <citation type="submission" date="2020-02" db="EMBL/GenBank/DDBJ databases">
        <title>Paenibacillus sp. nov., isolated from rhizosphere soil of tomato.</title>
        <authorList>
            <person name="Weon H.-Y."/>
            <person name="Lee S.A."/>
        </authorList>
    </citation>
    <scope>NUCLEOTIDE SEQUENCE [LARGE SCALE GENOMIC DNA]</scope>
    <source>
        <strain evidence="2 3">14171R-81</strain>
    </source>
</reference>
<gene>
    <name evidence="2" type="ORF">GZH47_29130</name>
</gene>
<keyword evidence="2" id="KW-0808">Transferase</keyword>
<name>A0A6C0P7A4_9BACL</name>
<dbReference type="Gene3D" id="3.40.630.30">
    <property type="match status" value="1"/>
</dbReference>
<dbReference type="EMBL" id="CP048286">
    <property type="protein sequence ID" value="QHW34457.1"/>
    <property type="molecule type" value="Genomic_DNA"/>
</dbReference>
<dbReference type="AlphaFoldDB" id="A0A6C0P7A4"/>
<proteinExistence type="predicted"/>
<accession>A0A6C0P7A4</accession>
<dbReference type="PROSITE" id="PS51186">
    <property type="entry name" value="GNAT"/>
    <property type="match status" value="1"/>
</dbReference>
<evidence type="ECO:0000313" key="3">
    <source>
        <dbReference type="Proteomes" id="UP000479114"/>
    </source>
</evidence>